<dbReference type="AlphaFoldDB" id="A0A644ZIQ7"/>
<feature type="domain" description="DDH" evidence="1">
    <location>
        <begin position="14"/>
        <end position="151"/>
    </location>
</feature>
<dbReference type="EC" id="3.1.-.-" evidence="3"/>
<comment type="caution">
    <text evidence="3">The sequence shown here is derived from an EMBL/GenBank/DDBJ whole genome shotgun (WGS) entry which is preliminary data.</text>
</comment>
<proteinExistence type="predicted"/>
<keyword evidence="3" id="KW-0378">Hydrolase</keyword>
<dbReference type="SUPFAM" id="SSF64182">
    <property type="entry name" value="DHH phosphoesterases"/>
    <property type="match status" value="1"/>
</dbReference>
<dbReference type="InterPro" id="IPR001667">
    <property type="entry name" value="DDH_dom"/>
</dbReference>
<dbReference type="EMBL" id="VSSQ01009126">
    <property type="protein sequence ID" value="MPM40782.1"/>
    <property type="molecule type" value="Genomic_DNA"/>
</dbReference>
<dbReference type="PANTHER" id="PTHR47618:SF1">
    <property type="entry name" value="BIFUNCTIONAL OLIGORIBONUCLEASE AND PAP PHOSPHATASE NRNA"/>
    <property type="match status" value="1"/>
</dbReference>
<evidence type="ECO:0000313" key="3">
    <source>
        <dbReference type="EMBL" id="MPM40782.1"/>
    </source>
</evidence>
<gene>
    <name evidence="3" type="primary">nrnA_24</name>
    <name evidence="3" type="ORF">SDC9_87430</name>
</gene>
<dbReference type="InterPro" id="IPR051319">
    <property type="entry name" value="Oligoribo/pAp-PDE_c-di-AMP_PDE"/>
</dbReference>
<accession>A0A644ZIQ7</accession>
<organism evidence="3">
    <name type="scientific">bioreactor metagenome</name>
    <dbReference type="NCBI Taxonomy" id="1076179"/>
    <lineage>
        <taxon>unclassified sequences</taxon>
        <taxon>metagenomes</taxon>
        <taxon>ecological metagenomes</taxon>
    </lineage>
</organism>
<dbReference type="GO" id="GO:0016787">
    <property type="term" value="F:hydrolase activity"/>
    <property type="evidence" value="ECO:0007669"/>
    <property type="project" value="UniProtKB-KW"/>
</dbReference>
<dbReference type="GO" id="GO:0003676">
    <property type="term" value="F:nucleic acid binding"/>
    <property type="evidence" value="ECO:0007669"/>
    <property type="project" value="InterPro"/>
</dbReference>
<feature type="domain" description="DHHA1" evidence="2">
    <location>
        <begin position="214"/>
        <end position="311"/>
    </location>
</feature>
<dbReference type="InterPro" id="IPR003156">
    <property type="entry name" value="DHHA1_dom"/>
</dbReference>
<dbReference type="Pfam" id="PF02272">
    <property type="entry name" value="DHHA1"/>
    <property type="match status" value="1"/>
</dbReference>
<evidence type="ECO:0000259" key="1">
    <source>
        <dbReference type="Pfam" id="PF01368"/>
    </source>
</evidence>
<reference evidence="3" key="1">
    <citation type="submission" date="2019-08" db="EMBL/GenBank/DDBJ databases">
        <authorList>
            <person name="Kucharzyk K."/>
            <person name="Murdoch R.W."/>
            <person name="Higgins S."/>
            <person name="Loffler F."/>
        </authorList>
    </citation>
    <scope>NUCLEOTIDE SEQUENCE</scope>
</reference>
<dbReference type="Gene3D" id="3.10.310.30">
    <property type="match status" value="1"/>
</dbReference>
<dbReference type="Pfam" id="PF01368">
    <property type="entry name" value="DHH"/>
    <property type="match status" value="1"/>
</dbReference>
<dbReference type="Gene3D" id="3.90.1640.10">
    <property type="entry name" value="inorganic pyrophosphatase (n-terminal core)"/>
    <property type="match status" value="1"/>
</dbReference>
<name>A0A644ZIQ7_9ZZZZ</name>
<protein>
    <submittedName>
        <fullName evidence="3">Putative bifunctional oligoribonuclease and PAP phosphatase NrnA</fullName>
        <ecNumber evidence="3">3.1.-.-</ecNumber>
    </submittedName>
</protein>
<evidence type="ECO:0000259" key="2">
    <source>
        <dbReference type="Pfam" id="PF02272"/>
    </source>
</evidence>
<sequence>MFEKIYDKIEKANSIVIFGHENPDGDCYGSEIGLKDAIISTWPNKKVYAIGTGLPYLFNRLGKMDQVSDKIIENSLAFVVDFNIISRAEDKRISLAKDFVKIDHHISPSEFKEGIEVKDTTSSSSAQLILEFVEESKMKLTKNGAEALFVGLVMDTGRFLFLEQDARSFITASKLVKYGVDTKSLYNLMYQTEESAIALKGFIYSNYKKTKDGVIYLVLEDKTIKHFNMTSNEAAGSVNLLSNIKGYPIWAFFLDLGNGKMRVELRSGNVPVQPIALKYGGGGHANAAGISSCEFSYELIDKIVKDLNDAIINNGGK</sequence>
<dbReference type="PANTHER" id="PTHR47618">
    <property type="entry name" value="BIFUNCTIONAL OLIGORIBONUCLEASE AND PAP PHOSPHATASE NRNA"/>
    <property type="match status" value="1"/>
</dbReference>
<dbReference type="InterPro" id="IPR038763">
    <property type="entry name" value="DHH_sf"/>
</dbReference>